<dbReference type="AlphaFoldDB" id="A0A450SUU2"/>
<dbReference type="InterPro" id="IPR014729">
    <property type="entry name" value="Rossmann-like_a/b/a_fold"/>
</dbReference>
<dbReference type="PANTHER" id="PTHR43033:SF1">
    <property type="entry name" value="TRNA(ILE)-LYSIDINE SYNTHASE-RELATED"/>
    <property type="match status" value="1"/>
</dbReference>
<dbReference type="InterPro" id="IPR012094">
    <property type="entry name" value="tRNA_Ile_lys_synt"/>
</dbReference>
<keyword evidence="4 8" id="KW-0819">tRNA processing</keyword>
<accession>A0A450SUU2</accession>
<dbReference type="EC" id="6.3.4.19" evidence="8"/>
<dbReference type="SUPFAM" id="SSF82829">
    <property type="entry name" value="MesJ substrate recognition domain-like"/>
    <property type="match status" value="1"/>
</dbReference>
<comment type="function">
    <text evidence="8">Ligates lysine onto the cytidine present at position 34 of the AUA codon-specific tRNA(Ile) that contains the anticodon CAU, in an ATP-dependent manner. Cytidine is converted to lysidine, thus changing the amino acid specificity of the tRNA from methionine to isoleucine.</text>
</comment>
<dbReference type="NCBIfam" id="TIGR02432">
    <property type="entry name" value="lysidine_TilS_N"/>
    <property type="match status" value="1"/>
</dbReference>
<evidence type="ECO:0000259" key="9">
    <source>
        <dbReference type="SMART" id="SM00977"/>
    </source>
</evidence>
<organism evidence="10">
    <name type="scientific">Candidatus Kentrum sp. FW</name>
    <dbReference type="NCBI Taxonomy" id="2126338"/>
    <lineage>
        <taxon>Bacteria</taxon>
        <taxon>Pseudomonadati</taxon>
        <taxon>Pseudomonadota</taxon>
        <taxon>Gammaproteobacteria</taxon>
        <taxon>Candidatus Kentrum</taxon>
    </lineage>
</organism>
<evidence type="ECO:0000256" key="7">
    <source>
        <dbReference type="ARBA" id="ARBA00048539"/>
    </source>
</evidence>
<keyword evidence="5 8" id="KW-0547">Nucleotide-binding</keyword>
<comment type="catalytic activity">
    <reaction evidence="7 8">
        <text>cytidine(34) in tRNA(Ile2) + L-lysine + ATP = lysidine(34) in tRNA(Ile2) + AMP + diphosphate + H(+)</text>
        <dbReference type="Rhea" id="RHEA:43744"/>
        <dbReference type="Rhea" id="RHEA-COMP:10625"/>
        <dbReference type="Rhea" id="RHEA-COMP:10670"/>
        <dbReference type="ChEBI" id="CHEBI:15378"/>
        <dbReference type="ChEBI" id="CHEBI:30616"/>
        <dbReference type="ChEBI" id="CHEBI:32551"/>
        <dbReference type="ChEBI" id="CHEBI:33019"/>
        <dbReference type="ChEBI" id="CHEBI:82748"/>
        <dbReference type="ChEBI" id="CHEBI:83665"/>
        <dbReference type="ChEBI" id="CHEBI:456215"/>
        <dbReference type="EC" id="6.3.4.19"/>
    </reaction>
</comment>
<dbReference type="InterPro" id="IPR011063">
    <property type="entry name" value="TilS/TtcA_N"/>
</dbReference>
<dbReference type="InterPro" id="IPR015262">
    <property type="entry name" value="tRNA_Ile_lys_synt_subst-bd"/>
</dbReference>
<comment type="subcellular location">
    <subcellularLocation>
        <location evidence="1 8">Cytoplasm</location>
    </subcellularLocation>
</comment>
<evidence type="ECO:0000313" key="10">
    <source>
        <dbReference type="EMBL" id="VFJ57761.1"/>
    </source>
</evidence>
<comment type="domain">
    <text evidence="8">The N-terminal region contains the highly conserved SGGXDS motif, predicted to be a P-loop motif involved in ATP binding.</text>
</comment>
<dbReference type="Pfam" id="PF01171">
    <property type="entry name" value="ATP_bind_3"/>
    <property type="match status" value="1"/>
</dbReference>
<protein>
    <recommendedName>
        <fullName evidence="8">tRNA(Ile)-lysidine synthase</fullName>
        <ecNumber evidence="8">6.3.4.19</ecNumber>
    </recommendedName>
    <alternativeName>
        <fullName evidence="8">tRNA(Ile)-2-lysyl-cytidine synthase</fullName>
    </alternativeName>
    <alternativeName>
        <fullName evidence="8">tRNA(Ile)-lysidine synthetase</fullName>
    </alternativeName>
</protein>
<evidence type="ECO:0000256" key="1">
    <source>
        <dbReference type="ARBA" id="ARBA00004496"/>
    </source>
</evidence>
<keyword evidence="3 8" id="KW-0436">Ligase</keyword>
<dbReference type="PANTHER" id="PTHR43033">
    <property type="entry name" value="TRNA(ILE)-LYSIDINE SYNTHASE-RELATED"/>
    <property type="match status" value="1"/>
</dbReference>
<evidence type="ECO:0000256" key="4">
    <source>
        <dbReference type="ARBA" id="ARBA00022694"/>
    </source>
</evidence>
<dbReference type="SMART" id="SM00977">
    <property type="entry name" value="TilS_C"/>
    <property type="match status" value="1"/>
</dbReference>
<gene>
    <name evidence="8" type="primary">tilS</name>
    <name evidence="10" type="ORF">BECKFW1821A_GA0114235_107410</name>
    <name evidence="11" type="ORF">BECKFW1821B_GA0114236_11296</name>
</gene>
<evidence type="ECO:0000256" key="3">
    <source>
        <dbReference type="ARBA" id="ARBA00022598"/>
    </source>
</evidence>
<dbReference type="InterPro" id="IPR012796">
    <property type="entry name" value="Lysidine-tRNA-synth_C"/>
</dbReference>
<dbReference type="Gene3D" id="1.20.59.20">
    <property type="match status" value="1"/>
</dbReference>
<evidence type="ECO:0000256" key="8">
    <source>
        <dbReference type="HAMAP-Rule" id="MF_01161"/>
    </source>
</evidence>
<dbReference type="GO" id="GO:0006400">
    <property type="term" value="P:tRNA modification"/>
    <property type="evidence" value="ECO:0007669"/>
    <property type="project" value="UniProtKB-UniRule"/>
</dbReference>
<proteinExistence type="inferred from homology"/>
<dbReference type="GO" id="GO:0032267">
    <property type="term" value="F:tRNA(Ile)-lysidine synthase activity"/>
    <property type="evidence" value="ECO:0007669"/>
    <property type="project" value="UniProtKB-EC"/>
</dbReference>
<dbReference type="EMBL" id="CAADEW010000074">
    <property type="protein sequence ID" value="VFJ57761.1"/>
    <property type="molecule type" value="Genomic_DNA"/>
</dbReference>
<dbReference type="CDD" id="cd01992">
    <property type="entry name" value="TilS_N"/>
    <property type="match status" value="1"/>
</dbReference>
<evidence type="ECO:0000256" key="6">
    <source>
        <dbReference type="ARBA" id="ARBA00022840"/>
    </source>
</evidence>
<dbReference type="NCBIfam" id="TIGR02433">
    <property type="entry name" value="lysidine_TilS_C"/>
    <property type="match status" value="1"/>
</dbReference>
<comment type="similarity">
    <text evidence="8">Belongs to the tRNA(Ile)-lysidine synthase family.</text>
</comment>
<dbReference type="InterPro" id="IPR012795">
    <property type="entry name" value="tRNA_Ile_lys_synt_N"/>
</dbReference>
<dbReference type="GO" id="GO:0005737">
    <property type="term" value="C:cytoplasm"/>
    <property type="evidence" value="ECO:0007669"/>
    <property type="project" value="UniProtKB-SubCell"/>
</dbReference>
<evidence type="ECO:0000256" key="5">
    <source>
        <dbReference type="ARBA" id="ARBA00022741"/>
    </source>
</evidence>
<dbReference type="Pfam" id="PF11734">
    <property type="entry name" value="TilS_C"/>
    <property type="match status" value="1"/>
</dbReference>
<dbReference type="EMBL" id="CAADFD010000129">
    <property type="protein sequence ID" value="VFJ67351.1"/>
    <property type="molecule type" value="Genomic_DNA"/>
</dbReference>
<evidence type="ECO:0000256" key="2">
    <source>
        <dbReference type="ARBA" id="ARBA00022490"/>
    </source>
</evidence>
<keyword evidence="2 8" id="KW-0963">Cytoplasm</keyword>
<name>A0A450SUU2_9GAMM</name>
<dbReference type="SUPFAM" id="SSF52402">
    <property type="entry name" value="Adenine nucleotide alpha hydrolases-like"/>
    <property type="match status" value="1"/>
</dbReference>
<dbReference type="SUPFAM" id="SSF56037">
    <property type="entry name" value="PheT/TilS domain"/>
    <property type="match status" value="1"/>
</dbReference>
<dbReference type="Pfam" id="PF09179">
    <property type="entry name" value="TilS"/>
    <property type="match status" value="1"/>
</dbReference>
<dbReference type="HAMAP" id="MF_01161">
    <property type="entry name" value="tRNA_Ile_lys_synt"/>
    <property type="match status" value="1"/>
</dbReference>
<keyword evidence="6 8" id="KW-0067">ATP-binding</keyword>
<evidence type="ECO:0000313" key="11">
    <source>
        <dbReference type="EMBL" id="VFJ67351.1"/>
    </source>
</evidence>
<feature type="domain" description="Lysidine-tRNA(Ile) synthetase C-terminal" evidence="9">
    <location>
        <begin position="381"/>
        <end position="454"/>
    </location>
</feature>
<reference evidence="10" key="1">
    <citation type="submission" date="2019-02" db="EMBL/GenBank/DDBJ databases">
        <authorList>
            <person name="Gruber-Vodicka R. H."/>
            <person name="Seah K. B. B."/>
        </authorList>
    </citation>
    <scope>NUCLEOTIDE SEQUENCE</scope>
    <source>
        <strain evidence="11">BECK_BZ106</strain>
        <strain evidence="10">BECK_BZ15</strain>
    </source>
</reference>
<dbReference type="Gene3D" id="3.40.50.620">
    <property type="entry name" value="HUPs"/>
    <property type="match status" value="1"/>
</dbReference>
<feature type="binding site" evidence="8">
    <location>
        <begin position="40"/>
        <end position="45"/>
    </location>
    <ligand>
        <name>ATP</name>
        <dbReference type="ChEBI" id="CHEBI:30616"/>
    </ligand>
</feature>
<dbReference type="GO" id="GO:0005524">
    <property type="term" value="F:ATP binding"/>
    <property type="evidence" value="ECO:0007669"/>
    <property type="project" value="UniProtKB-UniRule"/>
</dbReference>
<sequence>MGKGKKALLSSSGGWSGLPGQVLDELREMPETRRYRVAYSGGADSHALLHAITRLGDADALGKVEVSAVHVNHRLQENADRWAHHALGVCRDLGVACRVLIADARPGPGESPEAAARRVRYGVIREILEADEILLTAHHLDDQAETLLLQMIRGAGPHGLAAMPLFARFGVGWLGRPLLGISRDALRQYAGAQKLSWIEDDSNDDNHFDRNYLRHEIFPRLRERWPAVAKTLGRVAAHQAGTATELDQLAGQDLATLYGTGRNVLSCQGLRRLSPERQRNVLYTWFRHLGLPAPNATHIQRILLDVIDAAPDRKPLVCWEGAEVRRYRDGLYAGNPLPVSDTRSTIRWPLDKPLVLDHGRLEAYRVRGTGLRVASCPDSIVEVRFRQGKEQCRTTAGGCTHRLKKLFQEHGVPPWERDRNPLIFVAGQLAVVAGLWVCHPFKVSGDESGWVFRWIPDQFIARHCPRPTRHDLASVKRNGIL</sequence>